<evidence type="ECO:0000313" key="5">
    <source>
        <dbReference type="Proteomes" id="UP000507470"/>
    </source>
</evidence>
<dbReference type="InterPro" id="IPR047153">
    <property type="entry name" value="TRIM45/56/19-like"/>
</dbReference>
<dbReference type="AlphaFoldDB" id="A0A6J8AWN4"/>
<dbReference type="GO" id="GO:0008270">
    <property type="term" value="F:zinc ion binding"/>
    <property type="evidence" value="ECO:0007669"/>
    <property type="project" value="UniProtKB-KW"/>
</dbReference>
<feature type="coiled-coil region" evidence="2">
    <location>
        <begin position="171"/>
        <end position="212"/>
    </location>
</feature>
<proteinExistence type="predicted"/>
<gene>
    <name evidence="4" type="ORF">MCOR_12165</name>
</gene>
<sequence length="558" mass="63786">MASPSKDFCTLCKEDNVTSDAVTWCTECEVFLCVECEKHHKRSRASKDHKSISAENYQELPSFIKGMSNLCKVHDRKFELYCSFHACPCCVHCTTDKHQSCQTMKPLSDILKQVKSSAAVPLLEKDLKDLRENFDEIVEYLRIRISTNAKQKTEAIQNIQSVRKSIDDYLNQREQQLLKDLEIEHSKLKFEMETLLHEVDKRAKQIRNLQNEFSNMTKYATEFQTYVGLKEIEKITSQEGIYIEDLKRGSDLHERNLHVKTSPDLAFILRDVKLFGEISVDTRPCNVEANAGRKDQAQILVHAPIIDQIKPSFSNTLKVRGHALRSTDCCILPDGNIVALHIYYSKSYLALFKNDGTFIRNALSFDNVPSHLCFVKDDKVAVSFFTDDEIALVDFHKNKVIRKFKFSYGCSAVASDGQNLFISMPTEKIVCTMNLRDNSKQNLEGIYVHSISLDKENIYGTNFRNNTVNCYTLSGKMLWTFEHQDIHEPVGIALDKNGFIYVACMQSNRIVVVSPDGKSCRTILNYDNGIKRPRSIAIDMKSGIMLVVADEEMLLFKL</sequence>
<protein>
    <recommendedName>
        <fullName evidence="3">B box-type domain-containing protein</fullName>
    </recommendedName>
</protein>
<evidence type="ECO:0000256" key="1">
    <source>
        <dbReference type="PROSITE-ProRule" id="PRU00024"/>
    </source>
</evidence>
<dbReference type="PANTHER" id="PTHR25462:SF296">
    <property type="entry name" value="MEIOTIC P26, ISOFORM F"/>
    <property type="match status" value="1"/>
</dbReference>
<dbReference type="PROSITE" id="PS50119">
    <property type="entry name" value="ZF_BBOX"/>
    <property type="match status" value="1"/>
</dbReference>
<dbReference type="Gene3D" id="2.120.10.30">
    <property type="entry name" value="TolB, C-terminal domain"/>
    <property type="match status" value="1"/>
</dbReference>
<dbReference type="SUPFAM" id="SSF101898">
    <property type="entry name" value="NHL repeat"/>
    <property type="match status" value="1"/>
</dbReference>
<accession>A0A6J8AWN4</accession>
<dbReference type="OrthoDB" id="6064561at2759"/>
<dbReference type="EMBL" id="CACVKT020002094">
    <property type="protein sequence ID" value="CAC5374956.1"/>
    <property type="molecule type" value="Genomic_DNA"/>
</dbReference>
<name>A0A6J8AWN4_MYTCO</name>
<dbReference type="Gene3D" id="3.30.160.60">
    <property type="entry name" value="Classic Zinc Finger"/>
    <property type="match status" value="1"/>
</dbReference>
<dbReference type="CDD" id="cd19776">
    <property type="entry name" value="Bbox2_TRIM25_C-IV"/>
    <property type="match status" value="1"/>
</dbReference>
<keyword evidence="1" id="KW-0479">Metal-binding</keyword>
<keyword evidence="2" id="KW-0175">Coiled coil</keyword>
<dbReference type="PANTHER" id="PTHR25462">
    <property type="entry name" value="BONUS, ISOFORM C-RELATED"/>
    <property type="match status" value="1"/>
</dbReference>
<dbReference type="CDD" id="cd19757">
    <property type="entry name" value="Bbox1"/>
    <property type="match status" value="1"/>
</dbReference>
<keyword evidence="5" id="KW-1185">Reference proteome</keyword>
<evidence type="ECO:0000256" key="2">
    <source>
        <dbReference type="SAM" id="Coils"/>
    </source>
</evidence>
<evidence type="ECO:0000259" key="3">
    <source>
        <dbReference type="PROSITE" id="PS50119"/>
    </source>
</evidence>
<feature type="domain" description="B box-type" evidence="3">
    <location>
        <begin position="4"/>
        <end position="54"/>
    </location>
</feature>
<dbReference type="InterPro" id="IPR000315">
    <property type="entry name" value="Znf_B-box"/>
</dbReference>
<dbReference type="Proteomes" id="UP000507470">
    <property type="component" value="Unassembled WGS sequence"/>
</dbReference>
<keyword evidence="1" id="KW-0863">Zinc-finger</keyword>
<evidence type="ECO:0000313" key="4">
    <source>
        <dbReference type="EMBL" id="CAC5374956.1"/>
    </source>
</evidence>
<organism evidence="4 5">
    <name type="scientific">Mytilus coruscus</name>
    <name type="common">Sea mussel</name>
    <dbReference type="NCBI Taxonomy" id="42192"/>
    <lineage>
        <taxon>Eukaryota</taxon>
        <taxon>Metazoa</taxon>
        <taxon>Spiralia</taxon>
        <taxon>Lophotrochozoa</taxon>
        <taxon>Mollusca</taxon>
        <taxon>Bivalvia</taxon>
        <taxon>Autobranchia</taxon>
        <taxon>Pteriomorphia</taxon>
        <taxon>Mytilida</taxon>
        <taxon>Mytiloidea</taxon>
        <taxon>Mytilidae</taxon>
        <taxon>Mytilinae</taxon>
        <taxon>Mytilus</taxon>
    </lineage>
</organism>
<dbReference type="InterPro" id="IPR011042">
    <property type="entry name" value="6-blade_b-propeller_TolB-like"/>
</dbReference>
<reference evidence="4 5" key="1">
    <citation type="submission" date="2020-06" db="EMBL/GenBank/DDBJ databases">
        <authorList>
            <person name="Li R."/>
            <person name="Bekaert M."/>
        </authorList>
    </citation>
    <scope>NUCLEOTIDE SEQUENCE [LARGE SCALE GENOMIC DNA]</scope>
    <source>
        <strain evidence="5">wild</strain>
    </source>
</reference>
<dbReference type="Pfam" id="PF22586">
    <property type="entry name" value="ANCHR-like_BBOX"/>
    <property type="match status" value="1"/>
</dbReference>
<keyword evidence="1" id="KW-0862">Zinc</keyword>